<dbReference type="RefSeq" id="WP_201858475.1">
    <property type="nucleotide sequence ID" value="NZ_JAERRG010000062.1"/>
</dbReference>
<name>A0ABS1Q7R3_9ACTN</name>
<gene>
    <name evidence="1" type="ORF">JK364_51940</name>
</gene>
<keyword evidence="2" id="KW-1185">Reference proteome</keyword>
<organism evidence="1 2">
    <name type="scientific">Streptomyces endocoffeicus</name>
    <dbReference type="NCBI Taxonomy" id="2898945"/>
    <lineage>
        <taxon>Bacteria</taxon>
        <taxon>Bacillati</taxon>
        <taxon>Actinomycetota</taxon>
        <taxon>Actinomycetes</taxon>
        <taxon>Kitasatosporales</taxon>
        <taxon>Streptomycetaceae</taxon>
        <taxon>Streptomyces</taxon>
    </lineage>
</organism>
<dbReference type="EMBL" id="JAERRG010000062">
    <property type="protein sequence ID" value="MBL1120718.1"/>
    <property type="molecule type" value="Genomic_DNA"/>
</dbReference>
<proteinExistence type="predicted"/>
<evidence type="ECO:0000313" key="2">
    <source>
        <dbReference type="Proteomes" id="UP000621510"/>
    </source>
</evidence>
<reference evidence="1 2" key="1">
    <citation type="submission" date="2021-01" db="EMBL/GenBank/DDBJ databases">
        <title>WGS of actinomycetes isolated from Thailand.</title>
        <authorList>
            <person name="Thawai C."/>
        </authorList>
    </citation>
    <scope>NUCLEOTIDE SEQUENCE [LARGE SCALE GENOMIC DNA]</scope>
    <source>
        <strain evidence="1 2">CA3R110</strain>
    </source>
</reference>
<sequence>MGRRLAVGCSDAIGGGAYLNAANGKNYLLSGTISQQGFVDGNAGTDL</sequence>
<accession>A0ABS1Q7R3</accession>
<protein>
    <submittedName>
        <fullName evidence="1">Uncharacterized protein</fullName>
    </submittedName>
</protein>
<comment type="caution">
    <text evidence="1">The sequence shown here is derived from an EMBL/GenBank/DDBJ whole genome shotgun (WGS) entry which is preliminary data.</text>
</comment>
<dbReference type="Proteomes" id="UP000621510">
    <property type="component" value="Unassembled WGS sequence"/>
</dbReference>
<evidence type="ECO:0000313" key="1">
    <source>
        <dbReference type="EMBL" id="MBL1120718.1"/>
    </source>
</evidence>